<keyword evidence="3 5" id="KW-0067">ATP-binding</keyword>
<feature type="domain" description="ABC transporter" evidence="4">
    <location>
        <begin position="16"/>
        <end position="239"/>
    </location>
</feature>
<dbReference type="InterPro" id="IPR003593">
    <property type="entry name" value="AAA+_ATPase"/>
</dbReference>
<organism evidence="5 6">
    <name type="scientific">Calidithermus terrae</name>
    <dbReference type="NCBI Taxonomy" id="1408545"/>
    <lineage>
        <taxon>Bacteria</taxon>
        <taxon>Thermotogati</taxon>
        <taxon>Deinococcota</taxon>
        <taxon>Deinococci</taxon>
        <taxon>Thermales</taxon>
        <taxon>Thermaceae</taxon>
        <taxon>Calidithermus</taxon>
    </lineage>
</organism>
<keyword evidence="1" id="KW-0813">Transport</keyword>
<evidence type="ECO:0000259" key="4">
    <source>
        <dbReference type="PROSITE" id="PS50893"/>
    </source>
</evidence>
<evidence type="ECO:0000256" key="3">
    <source>
        <dbReference type="ARBA" id="ARBA00022840"/>
    </source>
</evidence>
<dbReference type="PROSITE" id="PS50893">
    <property type="entry name" value="ABC_TRANSPORTER_2"/>
    <property type="match status" value="1"/>
</dbReference>
<keyword evidence="2" id="KW-0547">Nucleotide-binding</keyword>
<evidence type="ECO:0000256" key="1">
    <source>
        <dbReference type="ARBA" id="ARBA00022448"/>
    </source>
</evidence>
<protein>
    <submittedName>
        <fullName evidence="5">Daunorubicin/doxorubicin resistance ATP-binding protein DrrA</fullName>
        <ecNumber evidence="5">3.6.3.-</ecNumber>
    </submittedName>
</protein>
<name>A0A399E2R8_9DEIN</name>
<dbReference type="SMART" id="SM00382">
    <property type="entry name" value="AAA"/>
    <property type="match status" value="1"/>
</dbReference>
<dbReference type="OrthoDB" id="24472at2"/>
<evidence type="ECO:0000256" key="2">
    <source>
        <dbReference type="ARBA" id="ARBA00022741"/>
    </source>
</evidence>
<gene>
    <name evidence="5" type="primary">drrA_6</name>
    <name evidence="5" type="ORF">Mterra_03890</name>
</gene>
<dbReference type="InterPro" id="IPR050763">
    <property type="entry name" value="ABC_transporter_ATP-binding"/>
</dbReference>
<dbReference type="EMBL" id="QXDL01000322">
    <property type="protein sequence ID" value="RIH76342.1"/>
    <property type="molecule type" value="Genomic_DNA"/>
</dbReference>
<reference evidence="5 6" key="1">
    <citation type="submission" date="2018-08" db="EMBL/GenBank/DDBJ databases">
        <title>Meiothermus terrae DSM 26712 genome sequencing project.</title>
        <authorList>
            <person name="Da Costa M.S."/>
            <person name="Albuquerque L."/>
            <person name="Raposo P."/>
            <person name="Froufe H.J.C."/>
            <person name="Barroso C.S."/>
            <person name="Egas C."/>
        </authorList>
    </citation>
    <scope>NUCLEOTIDE SEQUENCE [LARGE SCALE GENOMIC DNA]</scope>
    <source>
        <strain evidence="5 6">DSM 26712</strain>
    </source>
</reference>
<dbReference type="SUPFAM" id="SSF52540">
    <property type="entry name" value="P-loop containing nucleoside triphosphate hydrolases"/>
    <property type="match status" value="1"/>
</dbReference>
<dbReference type="CDD" id="cd03230">
    <property type="entry name" value="ABC_DR_subfamily_A"/>
    <property type="match status" value="1"/>
</dbReference>
<accession>A0A399E2R8</accession>
<dbReference type="Pfam" id="PF00005">
    <property type="entry name" value="ABC_tran"/>
    <property type="match status" value="1"/>
</dbReference>
<dbReference type="PANTHER" id="PTHR42711">
    <property type="entry name" value="ABC TRANSPORTER ATP-BINDING PROTEIN"/>
    <property type="match status" value="1"/>
</dbReference>
<proteinExistence type="predicted"/>
<comment type="caution">
    <text evidence="5">The sequence shown here is derived from an EMBL/GenBank/DDBJ whole genome shotgun (WGS) entry which is preliminary data.</text>
</comment>
<dbReference type="Gene3D" id="3.40.50.300">
    <property type="entry name" value="P-loop containing nucleotide triphosphate hydrolases"/>
    <property type="match status" value="1"/>
</dbReference>
<dbReference type="InterPro" id="IPR003439">
    <property type="entry name" value="ABC_transporter-like_ATP-bd"/>
</dbReference>
<evidence type="ECO:0000313" key="6">
    <source>
        <dbReference type="Proteomes" id="UP000265715"/>
    </source>
</evidence>
<keyword evidence="5" id="KW-0378">Hydrolase</keyword>
<dbReference type="PANTHER" id="PTHR42711:SF17">
    <property type="entry name" value="ABC TRANSPORTER ATP-BINDING PROTEIN"/>
    <property type="match status" value="1"/>
</dbReference>
<sequence length="310" mass="33152">MVHSLTDVVHKPPGPAVLERVSKHYGSVKALEDVSLEVAQGEVLALLGPNGAGKTTAVSLMLGLMRPGSGRVALFGQDPRSPRARQRAGAMLQLSGVPQTLRVRELVELFRSYYPAPLPLERVAEAAQLGGILHRLYGQLSGGQKQRVHFALAVCGDPDVLFLDEPTVGMDVESRRAFWAQVRSLARAGKTVLLTTHYLEEADALADRVVVLDQGRVIAEGTPAEIKARTAGRQIRAVTRLSPEAVRRLPGVTSVQAKGNALQVLAVRAEPVVAELLRLDPGLSDLEVTGAGLEEAFLALTTPATKEAVR</sequence>
<dbReference type="Proteomes" id="UP000265715">
    <property type="component" value="Unassembled WGS sequence"/>
</dbReference>
<dbReference type="GO" id="GO:0005524">
    <property type="term" value="F:ATP binding"/>
    <property type="evidence" value="ECO:0007669"/>
    <property type="project" value="UniProtKB-KW"/>
</dbReference>
<dbReference type="EC" id="3.6.3.-" evidence="5"/>
<dbReference type="AlphaFoldDB" id="A0A399E2R8"/>
<dbReference type="InterPro" id="IPR027417">
    <property type="entry name" value="P-loop_NTPase"/>
</dbReference>
<keyword evidence="6" id="KW-1185">Reference proteome</keyword>
<dbReference type="GO" id="GO:0016887">
    <property type="term" value="F:ATP hydrolysis activity"/>
    <property type="evidence" value="ECO:0007669"/>
    <property type="project" value="InterPro"/>
</dbReference>
<dbReference type="RefSeq" id="WP_119316720.1">
    <property type="nucleotide sequence ID" value="NZ_QXDL01000322.1"/>
</dbReference>
<evidence type="ECO:0000313" key="5">
    <source>
        <dbReference type="EMBL" id="RIH76342.1"/>
    </source>
</evidence>